<feature type="transmembrane region" description="Helical" evidence="8">
    <location>
        <begin position="354"/>
        <end position="374"/>
    </location>
</feature>
<evidence type="ECO:0000256" key="3">
    <source>
        <dbReference type="ARBA" id="ARBA00022475"/>
    </source>
</evidence>
<organism evidence="9 10">
    <name type="scientific">Peribacillus faecalis</name>
    <dbReference type="NCBI Taxonomy" id="2772559"/>
    <lineage>
        <taxon>Bacteria</taxon>
        <taxon>Bacillati</taxon>
        <taxon>Bacillota</taxon>
        <taxon>Bacilli</taxon>
        <taxon>Bacillales</taxon>
        <taxon>Bacillaceae</taxon>
        <taxon>Peribacillus</taxon>
    </lineage>
</organism>
<keyword evidence="6" id="KW-0406">Ion transport</keyword>
<protein>
    <submittedName>
        <fullName evidence="9">TrkH family potassium uptake protein</fullName>
    </submittedName>
</protein>
<reference evidence="9" key="1">
    <citation type="submission" date="2020-09" db="EMBL/GenBank/DDBJ databases">
        <title>Bacillus faecalis sp. nov., a moderately halophilic bacterium isolated from cow faeces.</title>
        <authorList>
            <person name="Jiang L."/>
            <person name="Lee J."/>
        </authorList>
    </citation>
    <scope>NUCLEOTIDE SEQUENCE</scope>
    <source>
        <strain evidence="9">AGMB 02131</strain>
    </source>
</reference>
<dbReference type="InterPro" id="IPR003445">
    <property type="entry name" value="Cat_transpt"/>
</dbReference>
<feature type="transmembrane region" description="Helical" evidence="8">
    <location>
        <begin position="160"/>
        <end position="180"/>
    </location>
</feature>
<dbReference type="GO" id="GO:0005886">
    <property type="term" value="C:plasma membrane"/>
    <property type="evidence" value="ECO:0007669"/>
    <property type="project" value="UniProtKB-SubCell"/>
</dbReference>
<dbReference type="PANTHER" id="PTHR32024">
    <property type="entry name" value="TRK SYSTEM POTASSIUM UPTAKE PROTEIN TRKG-RELATED"/>
    <property type="match status" value="1"/>
</dbReference>
<keyword evidence="3" id="KW-1003">Cell membrane</keyword>
<keyword evidence="2" id="KW-0813">Transport</keyword>
<feature type="transmembrane region" description="Helical" evidence="8">
    <location>
        <begin position="131"/>
        <end position="154"/>
    </location>
</feature>
<dbReference type="GO" id="GO:0008324">
    <property type="term" value="F:monoatomic cation transmembrane transporter activity"/>
    <property type="evidence" value="ECO:0007669"/>
    <property type="project" value="InterPro"/>
</dbReference>
<keyword evidence="5 8" id="KW-1133">Transmembrane helix</keyword>
<feature type="transmembrane region" description="Helical" evidence="8">
    <location>
        <begin position="412"/>
        <end position="431"/>
    </location>
</feature>
<name>A0A927HB89_9BACI</name>
<keyword evidence="10" id="KW-1185">Reference proteome</keyword>
<dbReference type="EMBL" id="JACXSI010000003">
    <property type="protein sequence ID" value="MBD3107153.1"/>
    <property type="molecule type" value="Genomic_DNA"/>
</dbReference>
<dbReference type="RefSeq" id="WP_190996701.1">
    <property type="nucleotide sequence ID" value="NZ_JACXSI010000003.1"/>
</dbReference>
<proteinExistence type="predicted"/>
<feature type="transmembrane region" description="Helical" evidence="8">
    <location>
        <begin position="45"/>
        <end position="64"/>
    </location>
</feature>
<comment type="subcellular location">
    <subcellularLocation>
        <location evidence="1">Cell membrane</location>
        <topology evidence="1">Multi-pass membrane protein</topology>
    </subcellularLocation>
</comment>
<evidence type="ECO:0000313" key="9">
    <source>
        <dbReference type="EMBL" id="MBD3107153.1"/>
    </source>
</evidence>
<evidence type="ECO:0000256" key="2">
    <source>
        <dbReference type="ARBA" id="ARBA00022448"/>
    </source>
</evidence>
<evidence type="ECO:0000256" key="4">
    <source>
        <dbReference type="ARBA" id="ARBA00022692"/>
    </source>
</evidence>
<accession>A0A927HB89</accession>
<gene>
    <name evidence="9" type="ORF">IEO70_02060</name>
</gene>
<keyword evidence="7 8" id="KW-0472">Membrane</keyword>
<keyword evidence="4 8" id="KW-0812">Transmembrane</keyword>
<evidence type="ECO:0000256" key="7">
    <source>
        <dbReference type="ARBA" id="ARBA00023136"/>
    </source>
</evidence>
<feature type="transmembrane region" description="Helical" evidence="8">
    <location>
        <begin position="192"/>
        <end position="211"/>
    </location>
</feature>
<feature type="transmembrane region" description="Helical" evidence="8">
    <location>
        <begin position="380"/>
        <end position="400"/>
    </location>
</feature>
<evidence type="ECO:0000256" key="5">
    <source>
        <dbReference type="ARBA" id="ARBA00022989"/>
    </source>
</evidence>
<evidence type="ECO:0000256" key="6">
    <source>
        <dbReference type="ARBA" id="ARBA00023065"/>
    </source>
</evidence>
<feature type="transmembrane region" description="Helical" evidence="8">
    <location>
        <begin position="12"/>
        <end position="33"/>
    </location>
</feature>
<dbReference type="Proteomes" id="UP000602076">
    <property type="component" value="Unassembled WGS sequence"/>
</dbReference>
<feature type="transmembrane region" description="Helical" evidence="8">
    <location>
        <begin position="231"/>
        <end position="254"/>
    </location>
</feature>
<dbReference type="GO" id="GO:0030001">
    <property type="term" value="P:metal ion transport"/>
    <property type="evidence" value="ECO:0007669"/>
    <property type="project" value="UniProtKB-ARBA"/>
</dbReference>
<comment type="caution">
    <text evidence="9">The sequence shown here is derived from an EMBL/GenBank/DDBJ whole genome shotgun (WGS) entry which is preliminary data.</text>
</comment>
<evidence type="ECO:0000313" key="10">
    <source>
        <dbReference type="Proteomes" id="UP000602076"/>
    </source>
</evidence>
<feature type="transmembrane region" description="Helical" evidence="8">
    <location>
        <begin position="76"/>
        <end position="100"/>
    </location>
</feature>
<dbReference type="PANTHER" id="PTHR32024:SF4">
    <property type="entry name" value="KTR SYSTEM POTASSIUM UPTAKE PROTEIN D"/>
    <property type="match status" value="1"/>
</dbReference>
<feature type="transmembrane region" description="Helical" evidence="8">
    <location>
        <begin position="292"/>
        <end position="309"/>
    </location>
</feature>
<dbReference type="Pfam" id="PF02386">
    <property type="entry name" value="TrkH"/>
    <property type="match status" value="1"/>
</dbReference>
<dbReference type="AlphaFoldDB" id="A0A927HB89"/>
<evidence type="ECO:0000256" key="1">
    <source>
        <dbReference type="ARBA" id="ARBA00004651"/>
    </source>
</evidence>
<evidence type="ECO:0000256" key="8">
    <source>
        <dbReference type="SAM" id="Phobius"/>
    </source>
</evidence>
<sequence length="448" mass="49841">MKIRRIIDQMTPAQIIVAYYFLAVMIATLLFSLPIALQDGVHLPFIDALFLAVSAVSVTGLSVVNITETFSTTGYFIMLFVMQFGGIGVMTLSTFIWLIFRKRIGFKERKLIMADQNQLFFSGLVKMIREILILFLIVEGIGALVLWLYLFHYYPSVSEAFIQALYMSVSATTNAGFDIVGNSLIPFAGDYFIQFINILLIIFGSIGYAVLIEVKAFLTQKPSDPVFHFSLYTKLTTATFFALVVIGTLLILLLEFNHFFNGKSWTDSFFYALFQSVTTRNAGLATMDVSQFTNPTLLFIGLLMFIGASPSSVGGGIRTTTFAINLLFLYNYARGSQTIKVFNREIHEDDVKKSVVVTMIATIVCGLGIFSLSITEPFSIMEIVFEVCSAFGTTGLSLGITASLSMFGKITVIVLMFIGRVGILSFIFLGGEKEKEHYRYPKERVIIG</sequence>